<evidence type="ECO:0000313" key="3">
    <source>
        <dbReference type="EMBL" id="KAJ4824567.1"/>
    </source>
</evidence>
<accession>A0A9Q0J1I7</accession>
<proteinExistence type="predicted"/>
<feature type="region of interest" description="Disordered" evidence="1">
    <location>
        <begin position="86"/>
        <end position="119"/>
    </location>
</feature>
<feature type="region of interest" description="Disordered" evidence="1">
    <location>
        <begin position="20"/>
        <end position="64"/>
    </location>
</feature>
<name>A0A9Q0J1I7_9ROSI</name>
<feature type="non-terminal residue" evidence="3">
    <location>
        <position position="1"/>
    </location>
</feature>
<keyword evidence="4" id="KW-1185">Reference proteome</keyword>
<dbReference type="OrthoDB" id="10615938at2759"/>
<reference evidence="3" key="2">
    <citation type="journal article" date="2023" name="Plants (Basel)">
        <title>Annotation of the Turnera subulata (Passifloraceae) Draft Genome Reveals the S-Locus Evolved after the Divergence of Turneroideae from Passifloroideae in a Stepwise Manner.</title>
        <authorList>
            <person name="Henning P.M."/>
            <person name="Roalson E.H."/>
            <person name="Mir W."/>
            <person name="McCubbin A.G."/>
            <person name="Shore J.S."/>
        </authorList>
    </citation>
    <scope>NUCLEOTIDE SEQUENCE</scope>
    <source>
        <strain evidence="3">F60SS</strain>
    </source>
</reference>
<comment type="caution">
    <text evidence="3">The sequence shown here is derived from an EMBL/GenBank/DDBJ whole genome shotgun (WGS) entry which is preliminary data.</text>
</comment>
<evidence type="ECO:0000313" key="4">
    <source>
        <dbReference type="Proteomes" id="UP001141552"/>
    </source>
</evidence>
<organism evidence="3 4">
    <name type="scientific">Turnera subulata</name>
    <dbReference type="NCBI Taxonomy" id="218843"/>
    <lineage>
        <taxon>Eukaryota</taxon>
        <taxon>Viridiplantae</taxon>
        <taxon>Streptophyta</taxon>
        <taxon>Embryophyta</taxon>
        <taxon>Tracheophyta</taxon>
        <taxon>Spermatophyta</taxon>
        <taxon>Magnoliopsida</taxon>
        <taxon>eudicotyledons</taxon>
        <taxon>Gunneridae</taxon>
        <taxon>Pentapetalae</taxon>
        <taxon>rosids</taxon>
        <taxon>fabids</taxon>
        <taxon>Malpighiales</taxon>
        <taxon>Passifloraceae</taxon>
        <taxon>Turnera</taxon>
    </lineage>
</organism>
<evidence type="ECO:0000256" key="2">
    <source>
        <dbReference type="SAM" id="Phobius"/>
    </source>
</evidence>
<keyword evidence="2" id="KW-1133">Transmembrane helix</keyword>
<feature type="transmembrane region" description="Helical" evidence="2">
    <location>
        <begin position="70"/>
        <end position="88"/>
    </location>
</feature>
<sequence length="135" mass="14642">FSLRPTKRFHFLTPFSALKQSRKQQAPQSLKWFLSPKGDDGDDDDKEKRKGKKSEGEGGMEGDSAVKGTLLAGVLLVGFVGGFAGVGNNRRRNKGVRRGSEKGRSGGGRVFGRRKSGGGRGEMVVEFQLVEEEKG</sequence>
<gene>
    <name evidence="3" type="ORF">Tsubulata_017488</name>
</gene>
<dbReference type="Proteomes" id="UP001141552">
    <property type="component" value="Unassembled WGS sequence"/>
</dbReference>
<protein>
    <submittedName>
        <fullName evidence="3">Uncharacterized protein</fullName>
    </submittedName>
</protein>
<keyword evidence="2" id="KW-0472">Membrane</keyword>
<evidence type="ECO:0000256" key="1">
    <source>
        <dbReference type="SAM" id="MobiDB-lite"/>
    </source>
</evidence>
<reference evidence="3" key="1">
    <citation type="submission" date="2022-02" db="EMBL/GenBank/DDBJ databases">
        <authorList>
            <person name="Henning P.M."/>
            <person name="McCubbin A.G."/>
            <person name="Shore J.S."/>
        </authorList>
    </citation>
    <scope>NUCLEOTIDE SEQUENCE</scope>
    <source>
        <strain evidence="3">F60SS</strain>
        <tissue evidence="3">Leaves</tissue>
    </source>
</reference>
<dbReference type="AlphaFoldDB" id="A0A9Q0J1I7"/>
<dbReference type="EMBL" id="JAKUCV010007152">
    <property type="protein sequence ID" value="KAJ4824567.1"/>
    <property type="molecule type" value="Genomic_DNA"/>
</dbReference>
<keyword evidence="2" id="KW-0812">Transmembrane</keyword>